<proteinExistence type="predicted"/>
<name>A0A3D8SJH2_9EURO</name>
<dbReference type="AlphaFoldDB" id="A0A3D8SJH2"/>
<dbReference type="OrthoDB" id="2984728at2759"/>
<protein>
    <submittedName>
        <fullName evidence="1">Uncharacterized protein</fullName>
    </submittedName>
</protein>
<reference evidence="1 2" key="1">
    <citation type="journal article" date="2018" name="IMA Fungus">
        <title>IMA Genome-F 9: Draft genome sequence of Annulohypoxylon stygium, Aspergillus mulundensis, Berkeleyomyces basicola (syn. Thielaviopsis basicola), Ceratocystis smalleyi, two Cercospora beticola strains, Coleophoma cylindrospora, Fusarium fracticaudum, Phialophora cf. hyalina, and Morchella septimelata.</title>
        <authorList>
            <person name="Wingfield B.D."/>
            <person name="Bills G.F."/>
            <person name="Dong Y."/>
            <person name="Huang W."/>
            <person name="Nel W.J."/>
            <person name="Swalarsk-Parry B.S."/>
            <person name="Vaghefi N."/>
            <person name="Wilken P.M."/>
            <person name="An Z."/>
            <person name="de Beer Z.W."/>
            <person name="De Vos L."/>
            <person name="Chen L."/>
            <person name="Duong T.A."/>
            <person name="Gao Y."/>
            <person name="Hammerbacher A."/>
            <person name="Kikkert J.R."/>
            <person name="Li Y."/>
            <person name="Li H."/>
            <person name="Li K."/>
            <person name="Li Q."/>
            <person name="Liu X."/>
            <person name="Ma X."/>
            <person name="Naidoo K."/>
            <person name="Pethybridge S.J."/>
            <person name="Sun J."/>
            <person name="Steenkamp E.T."/>
            <person name="van der Nest M.A."/>
            <person name="van Wyk S."/>
            <person name="Wingfield M.J."/>
            <person name="Xiong C."/>
            <person name="Yue Q."/>
            <person name="Zhang X."/>
        </authorList>
    </citation>
    <scope>NUCLEOTIDE SEQUENCE [LARGE SCALE GENOMIC DNA]</scope>
    <source>
        <strain evidence="1 2">DSM 5745</strain>
    </source>
</reference>
<dbReference type="GeneID" id="38113501"/>
<dbReference type="Proteomes" id="UP000256690">
    <property type="component" value="Unassembled WGS sequence"/>
</dbReference>
<keyword evidence="2" id="KW-1185">Reference proteome</keyword>
<dbReference type="RefSeq" id="XP_026606013.1">
    <property type="nucleotide sequence ID" value="XM_026745147.1"/>
</dbReference>
<sequence length="101" mass="11502">MPEANGSFQWIDQDQVNAIFDVDGQEYKCALRVYEPLDDFGWAMAKLQYDGKDELTGKQQFEGHIGENDFLITFDNKPKIEGDLDSPIDLDIPVMGNGEWI</sequence>
<evidence type="ECO:0000313" key="2">
    <source>
        <dbReference type="Proteomes" id="UP000256690"/>
    </source>
</evidence>
<comment type="caution">
    <text evidence="1">The sequence shown here is derived from an EMBL/GenBank/DDBJ whole genome shotgun (WGS) entry which is preliminary data.</text>
</comment>
<evidence type="ECO:0000313" key="1">
    <source>
        <dbReference type="EMBL" id="RDW86489.1"/>
    </source>
</evidence>
<gene>
    <name evidence="1" type="ORF">DSM5745_03131</name>
</gene>
<organism evidence="1 2">
    <name type="scientific">Aspergillus mulundensis</name>
    <dbReference type="NCBI Taxonomy" id="1810919"/>
    <lineage>
        <taxon>Eukaryota</taxon>
        <taxon>Fungi</taxon>
        <taxon>Dikarya</taxon>
        <taxon>Ascomycota</taxon>
        <taxon>Pezizomycotina</taxon>
        <taxon>Eurotiomycetes</taxon>
        <taxon>Eurotiomycetidae</taxon>
        <taxon>Eurotiales</taxon>
        <taxon>Aspergillaceae</taxon>
        <taxon>Aspergillus</taxon>
        <taxon>Aspergillus subgen. Nidulantes</taxon>
    </lineage>
</organism>
<dbReference type="EMBL" id="PVWQ01000003">
    <property type="protein sequence ID" value="RDW86489.1"/>
    <property type="molecule type" value="Genomic_DNA"/>
</dbReference>
<accession>A0A3D8SJH2</accession>